<name>A0AAD7DVA6_MYCRO</name>
<evidence type="ECO:0000256" key="1">
    <source>
        <dbReference type="SAM" id="MobiDB-lite"/>
    </source>
</evidence>
<feature type="region of interest" description="Disordered" evidence="1">
    <location>
        <begin position="59"/>
        <end position="79"/>
    </location>
</feature>
<reference evidence="2" key="1">
    <citation type="submission" date="2023-03" db="EMBL/GenBank/DDBJ databases">
        <title>Massive genome expansion in bonnet fungi (Mycena s.s.) driven by repeated elements and novel gene families across ecological guilds.</title>
        <authorList>
            <consortium name="Lawrence Berkeley National Laboratory"/>
            <person name="Harder C.B."/>
            <person name="Miyauchi S."/>
            <person name="Viragh M."/>
            <person name="Kuo A."/>
            <person name="Thoen E."/>
            <person name="Andreopoulos B."/>
            <person name="Lu D."/>
            <person name="Skrede I."/>
            <person name="Drula E."/>
            <person name="Henrissat B."/>
            <person name="Morin E."/>
            <person name="Kohler A."/>
            <person name="Barry K."/>
            <person name="LaButti K."/>
            <person name="Morin E."/>
            <person name="Salamov A."/>
            <person name="Lipzen A."/>
            <person name="Mereny Z."/>
            <person name="Hegedus B."/>
            <person name="Baldrian P."/>
            <person name="Stursova M."/>
            <person name="Weitz H."/>
            <person name="Taylor A."/>
            <person name="Grigoriev I.V."/>
            <person name="Nagy L.G."/>
            <person name="Martin F."/>
            <person name="Kauserud H."/>
        </authorList>
    </citation>
    <scope>NUCLEOTIDE SEQUENCE</scope>
    <source>
        <strain evidence="2">CBHHK067</strain>
    </source>
</reference>
<keyword evidence="3" id="KW-1185">Reference proteome</keyword>
<evidence type="ECO:0000313" key="3">
    <source>
        <dbReference type="Proteomes" id="UP001221757"/>
    </source>
</evidence>
<proteinExistence type="predicted"/>
<dbReference type="AlphaFoldDB" id="A0AAD7DVA6"/>
<organism evidence="2 3">
    <name type="scientific">Mycena rosella</name>
    <name type="common">Pink bonnet</name>
    <name type="synonym">Agaricus rosellus</name>
    <dbReference type="NCBI Taxonomy" id="1033263"/>
    <lineage>
        <taxon>Eukaryota</taxon>
        <taxon>Fungi</taxon>
        <taxon>Dikarya</taxon>
        <taxon>Basidiomycota</taxon>
        <taxon>Agaricomycotina</taxon>
        <taxon>Agaricomycetes</taxon>
        <taxon>Agaricomycetidae</taxon>
        <taxon>Agaricales</taxon>
        <taxon>Marasmiineae</taxon>
        <taxon>Mycenaceae</taxon>
        <taxon>Mycena</taxon>
    </lineage>
</organism>
<dbReference type="Proteomes" id="UP001221757">
    <property type="component" value="Unassembled WGS sequence"/>
</dbReference>
<dbReference type="EMBL" id="JARKIE010000021">
    <property type="protein sequence ID" value="KAJ7699860.1"/>
    <property type="molecule type" value="Genomic_DNA"/>
</dbReference>
<protein>
    <submittedName>
        <fullName evidence="2">Uncharacterized protein</fullName>
    </submittedName>
</protein>
<accession>A0AAD7DVA6</accession>
<evidence type="ECO:0000313" key="2">
    <source>
        <dbReference type="EMBL" id="KAJ7699860.1"/>
    </source>
</evidence>
<comment type="caution">
    <text evidence="2">The sequence shown here is derived from an EMBL/GenBank/DDBJ whole genome shotgun (WGS) entry which is preliminary data.</text>
</comment>
<sequence>MSSWKSDFESALRAPSRELTRMADGMHILCSATSWLQHHSIRDIWRSVRRETLSERFRSLRSATRPRDSGRPRSNTSNAFRRATSQVKNYLWGMRTQEQAKGDSQWRIYKTCLKTPFYKVWIHEPPVPGRCLHLIIPLGSSPRYQLLRARKRVGLLGRTGSENSALATSLLRFVSLRLVVPWAQFLQRNHGWSLPAAASLWIPTPHS</sequence>
<gene>
    <name evidence="2" type="ORF">B0H17DRAFT_266481</name>
</gene>